<dbReference type="PIRSF" id="PIRSF030013">
    <property type="entry name" value="ThuA"/>
    <property type="match status" value="1"/>
</dbReference>
<gene>
    <name evidence="2" type="ORF">OB960_08060</name>
</gene>
<evidence type="ECO:0000259" key="1">
    <source>
        <dbReference type="Pfam" id="PF06283"/>
    </source>
</evidence>
<reference evidence="2" key="1">
    <citation type="submission" date="2022-09" db="EMBL/GenBank/DDBJ databases">
        <title>Enrichment on poylsaccharides allowed isolation of novel metabolic and taxonomic groups of Haloarchaea.</title>
        <authorList>
            <person name="Sorokin D.Y."/>
            <person name="Elcheninov A.G."/>
            <person name="Khizhniak T.V."/>
            <person name="Kolganova T.V."/>
            <person name="Kublanov I.V."/>
        </authorList>
    </citation>
    <scope>NUCLEOTIDE SEQUENCE</scope>
    <source>
        <strain evidence="2">AArc-xg1-1</strain>
    </source>
</reference>
<dbReference type="SUPFAM" id="SSF52317">
    <property type="entry name" value="Class I glutamine amidotransferase-like"/>
    <property type="match status" value="1"/>
</dbReference>
<dbReference type="RefSeq" id="WP_338003194.1">
    <property type="nucleotide sequence ID" value="NZ_JAOPKA010000004.1"/>
</dbReference>
<dbReference type="InterPro" id="IPR009381">
    <property type="entry name" value="Trehalose_catabolism_ThuA_prok"/>
</dbReference>
<accession>A0AAP2YXI4</accession>
<comment type="caution">
    <text evidence="2">The sequence shown here is derived from an EMBL/GenBank/DDBJ whole genome shotgun (WGS) entry which is preliminary data.</text>
</comment>
<organism evidence="2 3">
    <name type="scientific">Natronoglomus mannanivorans</name>
    <dbReference type="NCBI Taxonomy" id="2979990"/>
    <lineage>
        <taxon>Archaea</taxon>
        <taxon>Methanobacteriati</taxon>
        <taxon>Methanobacteriota</taxon>
        <taxon>Stenosarchaea group</taxon>
        <taxon>Halobacteria</taxon>
        <taxon>Halobacteriales</taxon>
        <taxon>Natrialbaceae</taxon>
        <taxon>Natronoglomus</taxon>
    </lineage>
</organism>
<protein>
    <submittedName>
        <fullName evidence="2">ThuA domain-containing protein</fullName>
    </submittedName>
</protein>
<dbReference type="EMBL" id="JAOPKA010000004">
    <property type="protein sequence ID" value="MCU4741354.1"/>
    <property type="molecule type" value="Genomic_DNA"/>
</dbReference>
<sequence length="246" mass="27615">MTIRVTVWNENVHEQESESVAERYPEGIHGAVAAGLEEDVVDVEVRTATLQEPEHGLTEDVLAETDVLVWWSHCANHEVADDVADRVVDRVHEGMGFVPLHSGKNSKPFKRLMGTTCNIKYRHGGETERIWVADPGHPIADGLEGFFEIPSTEMYGEPYDVPEPDRTVFISWFEGGEVFRSGLCYRRGRGRIFAFRPGHEEYPIFYQDEVKQVIANAVEWAAPTEGAEAVWGESEPIESIDSSADE</sequence>
<dbReference type="InterPro" id="IPR029010">
    <property type="entry name" value="ThuA-like"/>
</dbReference>
<dbReference type="Gene3D" id="3.40.50.880">
    <property type="match status" value="1"/>
</dbReference>
<dbReference type="AlphaFoldDB" id="A0AAP2YXI4"/>
<dbReference type="InterPro" id="IPR029062">
    <property type="entry name" value="Class_I_gatase-like"/>
</dbReference>
<feature type="domain" description="ThuA-like" evidence="1">
    <location>
        <begin position="4"/>
        <end position="221"/>
    </location>
</feature>
<evidence type="ECO:0000313" key="3">
    <source>
        <dbReference type="Proteomes" id="UP001321018"/>
    </source>
</evidence>
<dbReference type="Proteomes" id="UP001321018">
    <property type="component" value="Unassembled WGS sequence"/>
</dbReference>
<proteinExistence type="predicted"/>
<evidence type="ECO:0000313" key="2">
    <source>
        <dbReference type="EMBL" id="MCU4741354.1"/>
    </source>
</evidence>
<dbReference type="Pfam" id="PF06283">
    <property type="entry name" value="ThuA"/>
    <property type="match status" value="1"/>
</dbReference>
<name>A0AAP2YXI4_9EURY</name>